<feature type="region of interest" description="Disordered" evidence="1">
    <location>
        <begin position="479"/>
        <end position="503"/>
    </location>
</feature>
<keyword evidence="5" id="KW-1185">Reference proteome</keyword>
<evidence type="ECO:0000259" key="3">
    <source>
        <dbReference type="Pfam" id="PF23544"/>
    </source>
</evidence>
<reference evidence="4" key="1">
    <citation type="journal article" date="2021" name="J Fungi (Basel)">
        <title>Virulence traits and population genomics of the black yeast Aureobasidium melanogenum.</title>
        <authorList>
            <person name="Cernosa A."/>
            <person name="Sun X."/>
            <person name="Gostincar C."/>
            <person name="Fang C."/>
            <person name="Gunde-Cimerman N."/>
            <person name="Song Z."/>
        </authorList>
    </citation>
    <scope>NUCLEOTIDE SEQUENCE</scope>
    <source>
        <strain evidence="4">EXF-9298</strain>
    </source>
</reference>
<name>A0A9P8JXP9_AURME</name>
<dbReference type="Pfam" id="PF23544">
    <property type="entry name" value="AtuA_ferredoxin"/>
    <property type="match status" value="1"/>
</dbReference>
<gene>
    <name evidence="4" type="ORF">KCU98_g3228</name>
</gene>
<dbReference type="InterPro" id="IPR010839">
    <property type="entry name" value="AtuA_N"/>
</dbReference>
<dbReference type="AlphaFoldDB" id="A0A9P8JXP9"/>
<feature type="compositionally biased region" description="Polar residues" evidence="1">
    <location>
        <begin position="493"/>
        <end position="502"/>
    </location>
</feature>
<dbReference type="PANTHER" id="PTHR47585:SF1">
    <property type="entry name" value="DUF1446 DOMAIN-CONTAINING PROTEIN"/>
    <property type="match status" value="1"/>
</dbReference>
<feature type="non-terminal residue" evidence="4">
    <location>
        <position position="1"/>
    </location>
</feature>
<comment type="caution">
    <text evidence="4">The sequence shown here is derived from an EMBL/GenBank/DDBJ whole genome shotgun (WGS) entry which is preliminary data.</text>
</comment>
<evidence type="ECO:0000259" key="2">
    <source>
        <dbReference type="Pfam" id="PF07287"/>
    </source>
</evidence>
<dbReference type="Pfam" id="PF07287">
    <property type="entry name" value="AtuA"/>
    <property type="match status" value="1"/>
</dbReference>
<feature type="domain" description="Acyclic terpene utilisation N-terminal" evidence="2">
    <location>
        <begin position="15"/>
        <end position="471"/>
    </location>
</feature>
<dbReference type="InterPro" id="IPR056362">
    <property type="entry name" value="AtuA-like_ferredoxin_dom"/>
</dbReference>
<evidence type="ECO:0000313" key="5">
    <source>
        <dbReference type="Proteomes" id="UP000729357"/>
    </source>
</evidence>
<organism evidence="4 5">
    <name type="scientific">Aureobasidium melanogenum</name>
    <name type="common">Aureobasidium pullulans var. melanogenum</name>
    <dbReference type="NCBI Taxonomy" id="46634"/>
    <lineage>
        <taxon>Eukaryota</taxon>
        <taxon>Fungi</taxon>
        <taxon>Dikarya</taxon>
        <taxon>Ascomycota</taxon>
        <taxon>Pezizomycotina</taxon>
        <taxon>Dothideomycetes</taxon>
        <taxon>Dothideomycetidae</taxon>
        <taxon>Dothideales</taxon>
        <taxon>Saccotheciaceae</taxon>
        <taxon>Aureobasidium</taxon>
    </lineage>
</organism>
<sequence length="619" mass="68271">MASTWRQGEKGVRPVRIANCSGYHGDDADEMYKQVTRGDVDFVTGDYLAEVNIANNAEAFARGEHPGYEETAWDGLQQSIDVINQKRIKVAINGGALNPKGLAEKTAELIESKGYSLRVAYVSGDNLLDRVGSTMPSSKEDALPHLDSLNKHVQQTSETYLFARDPSIPPKIVSANAYLGARAIVKAFEEGADIVISGRASDASPVIAAAWYWWGWSDANYDAIAGGLVAGHLIECSAYVTGGNFAGFDRYPIEKFVDPGFPIAEVDRDGSCVITKHPNTGGLVTVDTCRSQLVYELQGNVYLNSDVKAYVDGVTLEQVGEDRVHVHGARGAPPPPTTKLAIFYKAGYEVQILINATGYAYKEKFELFSRQLHFFMGKELLEALDVFDLQSIGVPEADPKTQDGSTVYYRIIAQSSKVENLAKLGGVVRKISLKHFHGFHASNDMRTAVPKPYLAFYPALWPQKEIHEVVNFVDGSGSKYSVSPPKNTEPLEQRSSYDTSYPKSFDGPTRKVRLGDVALGRSGDKGGNLNFGLFVDGQDKWDWLRSYLTIEKVAELLQLEMREDFSIERVEFPKMHAVHFVVYGILGRGVSSSKRLDGFGKGFVDYFRDKLVDVPESLL</sequence>
<dbReference type="PANTHER" id="PTHR47585">
    <property type="match status" value="1"/>
</dbReference>
<proteinExistence type="predicted"/>
<feature type="domain" description="AtuA-like ferredoxin-fold" evidence="3">
    <location>
        <begin position="512"/>
        <end position="607"/>
    </location>
</feature>
<dbReference type="Proteomes" id="UP000729357">
    <property type="component" value="Unassembled WGS sequence"/>
</dbReference>
<reference evidence="4" key="2">
    <citation type="submission" date="2021-08" db="EMBL/GenBank/DDBJ databases">
        <authorList>
            <person name="Gostincar C."/>
            <person name="Sun X."/>
            <person name="Song Z."/>
            <person name="Gunde-Cimerman N."/>
        </authorList>
    </citation>
    <scope>NUCLEOTIDE SEQUENCE</scope>
    <source>
        <strain evidence="4">EXF-9298</strain>
    </source>
</reference>
<dbReference type="EMBL" id="JAHFXS010000212">
    <property type="protein sequence ID" value="KAG9987593.1"/>
    <property type="molecule type" value="Genomic_DNA"/>
</dbReference>
<evidence type="ECO:0000313" key="4">
    <source>
        <dbReference type="EMBL" id="KAG9987593.1"/>
    </source>
</evidence>
<protein>
    <submittedName>
        <fullName evidence="4">DUF1446-domain-containing protein</fullName>
    </submittedName>
</protein>
<accession>A0A9P8JXP9</accession>
<evidence type="ECO:0000256" key="1">
    <source>
        <dbReference type="SAM" id="MobiDB-lite"/>
    </source>
</evidence>